<dbReference type="GO" id="GO:0005524">
    <property type="term" value="F:ATP binding"/>
    <property type="evidence" value="ECO:0007669"/>
    <property type="project" value="UniProtKB-KW"/>
</dbReference>
<dbReference type="EMBL" id="JAUTXT010000036">
    <property type="protein sequence ID" value="KAK3672094.1"/>
    <property type="molecule type" value="Genomic_DNA"/>
</dbReference>
<evidence type="ECO:0000256" key="5">
    <source>
        <dbReference type="ARBA" id="ARBA00023204"/>
    </source>
</evidence>
<dbReference type="Gene3D" id="3.40.50.300">
    <property type="entry name" value="P-loop containing nucleotide triphosphate hydrolases"/>
    <property type="match status" value="1"/>
</dbReference>
<keyword evidence="5" id="KW-0234">DNA repair</keyword>
<evidence type="ECO:0000256" key="7">
    <source>
        <dbReference type="SAM" id="MobiDB-lite"/>
    </source>
</evidence>
<evidence type="ECO:0000256" key="1">
    <source>
        <dbReference type="ARBA" id="ARBA00004123"/>
    </source>
</evidence>
<sequence>MAALPEVIDLSTQANVPPSSHRLPTVSASEALQELQNNRSGPLKTGLPLLDSYISSSGGIERGKTTELWGPAGAGKTAFGLNAAARELLSGHKVTWIDAATPLDHDRLHGILDHLRQAEHADSTSCASKEDYKNDFRSFTNSTLSHFLALILHTSQTLTPDGISLIVIDGINTLLDIDYPRTLFASSNRTEQQKWQAGRRYAILGTIISALNKLAVINSIAVVVTTGCGSRMRTDSGLGSSLVPGLGGAEWDGRVWNRMVVFRDFGSRFIGLQRCQGRSLISREEIGEVGKLFPFDIDHNGLLQQSASASITDGLEAKIISSPIKPRKRTFDEVADSEGEDVDEYGWADIDDDAVAVQGAVGNTPDGAAEDGAQQDTNTTND</sequence>
<evidence type="ECO:0000259" key="8">
    <source>
        <dbReference type="Pfam" id="PF08423"/>
    </source>
</evidence>
<evidence type="ECO:0000256" key="3">
    <source>
        <dbReference type="ARBA" id="ARBA00022763"/>
    </source>
</evidence>
<evidence type="ECO:0000313" key="9">
    <source>
        <dbReference type="EMBL" id="KAK3672094.1"/>
    </source>
</evidence>
<evidence type="ECO:0000256" key="4">
    <source>
        <dbReference type="ARBA" id="ARBA00022840"/>
    </source>
</evidence>
<dbReference type="AlphaFoldDB" id="A0AAE0TTN8"/>
<comment type="subcellular location">
    <subcellularLocation>
        <location evidence="1">Nucleus</location>
    </subcellularLocation>
</comment>
<dbReference type="InterPro" id="IPR052093">
    <property type="entry name" value="HR_Repair_Mediator"/>
</dbReference>
<evidence type="ECO:0000313" key="10">
    <source>
        <dbReference type="Proteomes" id="UP001274830"/>
    </source>
</evidence>
<keyword evidence="6" id="KW-0539">Nucleus</keyword>
<evidence type="ECO:0000256" key="2">
    <source>
        <dbReference type="ARBA" id="ARBA00022741"/>
    </source>
</evidence>
<keyword evidence="10" id="KW-1185">Reference proteome</keyword>
<dbReference type="GO" id="GO:0000707">
    <property type="term" value="P:meiotic DNA recombinase assembly"/>
    <property type="evidence" value="ECO:0007669"/>
    <property type="project" value="TreeGrafter"/>
</dbReference>
<dbReference type="GO" id="GO:0007131">
    <property type="term" value="P:reciprocal meiotic recombination"/>
    <property type="evidence" value="ECO:0007669"/>
    <property type="project" value="TreeGrafter"/>
</dbReference>
<dbReference type="GO" id="GO:0033065">
    <property type="term" value="C:Rad51C-XRCC3 complex"/>
    <property type="evidence" value="ECO:0007669"/>
    <property type="project" value="TreeGrafter"/>
</dbReference>
<proteinExistence type="predicted"/>
<dbReference type="PANTHER" id="PTHR46239">
    <property type="entry name" value="DNA REPAIR PROTEIN RAD51 HOMOLOG 3 RAD51C"/>
    <property type="match status" value="1"/>
</dbReference>
<dbReference type="InterPro" id="IPR027417">
    <property type="entry name" value="P-loop_NTPase"/>
</dbReference>
<reference evidence="9" key="1">
    <citation type="submission" date="2023-07" db="EMBL/GenBank/DDBJ databases">
        <title>Black Yeasts Isolated from many extreme environments.</title>
        <authorList>
            <person name="Coleine C."/>
            <person name="Stajich J.E."/>
            <person name="Selbmann L."/>
        </authorList>
    </citation>
    <scope>NUCLEOTIDE SEQUENCE</scope>
    <source>
        <strain evidence="9">CCFEE 5485</strain>
    </source>
</reference>
<dbReference type="GO" id="GO:0005657">
    <property type="term" value="C:replication fork"/>
    <property type="evidence" value="ECO:0007669"/>
    <property type="project" value="TreeGrafter"/>
</dbReference>
<accession>A0AAE0TTN8</accession>
<dbReference type="Pfam" id="PF08423">
    <property type="entry name" value="Rad51"/>
    <property type="match status" value="1"/>
</dbReference>
<keyword evidence="4" id="KW-0067">ATP-binding</keyword>
<dbReference type="SUPFAM" id="SSF52540">
    <property type="entry name" value="P-loop containing nucleoside triphosphate hydrolases"/>
    <property type="match status" value="1"/>
</dbReference>
<dbReference type="GO" id="GO:0000400">
    <property type="term" value="F:four-way junction DNA binding"/>
    <property type="evidence" value="ECO:0007669"/>
    <property type="project" value="TreeGrafter"/>
</dbReference>
<keyword evidence="2" id="KW-0547">Nucleotide-binding</keyword>
<feature type="region of interest" description="Disordered" evidence="7">
    <location>
        <begin position="360"/>
        <end position="382"/>
    </location>
</feature>
<dbReference type="PANTHER" id="PTHR46239:SF1">
    <property type="entry name" value="DNA REPAIR PROTEIN RAD51 HOMOLOG 3"/>
    <property type="match status" value="1"/>
</dbReference>
<dbReference type="InterPro" id="IPR013632">
    <property type="entry name" value="Rad51_C"/>
</dbReference>
<protein>
    <recommendedName>
        <fullName evidence="8">Rad51-like C-terminal domain-containing protein</fullName>
    </recommendedName>
</protein>
<keyword evidence="3" id="KW-0227">DNA damage</keyword>
<gene>
    <name evidence="9" type="ORF">LTR78_008064</name>
</gene>
<organism evidence="9 10">
    <name type="scientific">Recurvomyces mirabilis</name>
    <dbReference type="NCBI Taxonomy" id="574656"/>
    <lineage>
        <taxon>Eukaryota</taxon>
        <taxon>Fungi</taxon>
        <taxon>Dikarya</taxon>
        <taxon>Ascomycota</taxon>
        <taxon>Pezizomycotina</taxon>
        <taxon>Dothideomycetes</taxon>
        <taxon>Dothideomycetidae</taxon>
        <taxon>Mycosphaerellales</taxon>
        <taxon>Teratosphaeriaceae</taxon>
        <taxon>Recurvomyces</taxon>
    </lineage>
</organism>
<feature type="domain" description="Rad51-like C-terminal" evidence="8">
    <location>
        <begin position="44"/>
        <end position="227"/>
    </location>
</feature>
<dbReference type="Proteomes" id="UP001274830">
    <property type="component" value="Unassembled WGS sequence"/>
</dbReference>
<comment type="caution">
    <text evidence="9">The sequence shown here is derived from an EMBL/GenBank/DDBJ whole genome shotgun (WGS) entry which is preliminary data.</text>
</comment>
<dbReference type="GO" id="GO:0033063">
    <property type="term" value="C:Rad51B-Rad51C-Rad51D-XRCC2 complex"/>
    <property type="evidence" value="ECO:0007669"/>
    <property type="project" value="TreeGrafter"/>
</dbReference>
<dbReference type="GO" id="GO:0008821">
    <property type="term" value="F:crossover junction DNA endonuclease activity"/>
    <property type="evidence" value="ECO:0007669"/>
    <property type="project" value="TreeGrafter"/>
</dbReference>
<evidence type="ECO:0000256" key="6">
    <source>
        <dbReference type="ARBA" id="ARBA00023242"/>
    </source>
</evidence>
<name>A0AAE0TTN8_9PEZI</name>
<feature type="region of interest" description="Disordered" evidence="7">
    <location>
        <begin position="1"/>
        <end position="21"/>
    </location>
</feature>